<keyword evidence="2" id="KW-1185">Reference proteome</keyword>
<dbReference type="STRING" id="593133.SAMN04488006_0254"/>
<dbReference type="AlphaFoldDB" id="A0A1I6NPA8"/>
<reference evidence="2" key="1">
    <citation type="submission" date="2016-10" db="EMBL/GenBank/DDBJ databases">
        <authorList>
            <person name="Varghese N."/>
            <person name="Submissions S."/>
        </authorList>
    </citation>
    <scope>NUCLEOTIDE SEQUENCE [LARGE SCALE GENOMIC DNA]</scope>
    <source>
        <strain evidence="2">DSM 24450</strain>
    </source>
</reference>
<accession>A0A1I6NPA8</accession>
<protein>
    <recommendedName>
        <fullName evidence="3">SpoIIAA-like</fullName>
    </recommendedName>
</protein>
<evidence type="ECO:0008006" key="3">
    <source>
        <dbReference type="Google" id="ProtNLM"/>
    </source>
</evidence>
<dbReference type="EMBL" id="FOZP01000001">
    <property type="protein sequence ID" value="SFS29718.1"/>
    <property type="molecule type" value="Genomic_DNA"/>
</dbReference>
<name>A0A1I6NPA8_9FLAO</name>
<dbReference type="RefSeq" id="WP_090221679.1">
    <property type="nucleotide sequence ID" value="NZ_FOZP01000001.1"/>
</dbReference>
<sequence length="142" mass="16787">MTPLNSNYQILEKYNLIVECHEGPLDIDSYKNFKVKVIDNPSYKNSLNYIINFKNVDFKMTPNEIEDYVNYLKQIPKIFGYKKLAFLTRTPNQIVPATIYKMKQNELNQTVDIFSTYESALNWLQTDLTSEELINIFKELKK</sequence>
<dbReference type="OrthoDB" id="1447256at2"/>
<evidence type="ECO:0000313" key="1">
    <source>
        <dbReference type="EMBL" id="SFS29718.1"/>
    </source>
</evidence>
<evidence type="ECO:0000313" key="2">
    <source>
        <dbReference type="Proteomes" id="UP000199312"/>
    </source>
</evidence>
<organism evidence="1 2">
    <name type="scientific">Lutibacter maritimus</name>
    <dbReference type="NCBI Taxonomy" id="593133"/>
    <lineage>
        <taxon>Bacteria</taxon>
        <taxon>Pseudomonadati</taxon>
        <taxon>Bacteroidota</taxon>
        <taxon>Flavobacteriia</taxon>
        <taxon>Flavobacteriales</taxon>
        <taxon>Flavobacteriaceae</taxon>
        <taxon>Lutibacter</taxon>
    </lineage>
</organism>
<dbReference type="Proteomes" id="UP000199312">
    <property type="component" value="Unassembled WGS sequence"/>
</dbReference>
<proteinExistence type="predicted"/>
<gene>
    <name evidence="1" type="ORF">SAMN04488006_0254</name>
</gene>